<evidence type="ECO:0000256" key="3">
    <source>
        <dbReference type="ARBA" id="ARBA00022517"/>
    </source>
</evidence>
<dbReference type="PIRSF" id="PIRSF006485">
    <property type="entry name" value="GTP-binding_EngA"/>
    <property type="match status" value="1"/>
</dbReference>
<evidence type="ECO:0000256" key="7">
    <source>
        <dbReference type="ARBA" id="ARBA00032345"/>
    </source>
</evidence>
<dbReference type="AlphaFoldDB" id="A0A3B1E062"/>
<dbReference type="PROSITE" id="PS51712">
    <property type="entry name" value="G_ENGA"/>
    <property type="match status" value="1"/>
</dbReference>
<sequence>MSVPKVAIVGRPNVGKSSIMNWLARKLVTVVEPTAGVTRDRVMYLMHENDRYFELVDTGGMGIIDCDDLSDHIEMQIQLALDEADLILFVVDTQTGLATLDKEVAEYLRKIEKPKLLVVNKCDNPKLESEAPVFYRLTDAPVVMTSVTGNRNRSGLLTAILKQLPEAEVDEDVDGDELAANPEMKLAIVGRRNVGKSTFINALAEEERVIVSEVAGTTRDSIDVRFEMDNKAFVAIDTPGVRRRKSIANNIEYYGLVRAKRSIRRADVVLMFFDSQETISKVDKQLVEEIYERHKPCIFVVNKWDLSGDAGMTTEKWAEYLFKTYGSMRHVPVAFVTAMESRNIKQLINLAQTIYKQARIRVSTGKLNTLVRKAVMVNQPAYKDNRRPKIFYATQVAIEPPTIILKCNSPKLFTASWKRYLLGVFREELPFKEVPLKVYFRTRDKGDGGAQSLDEREQVE</sequence>
<dbReference type="NCBIfam" id="TIGR03594">
    <property type="entry name" value="GTPase_EngA"/>
    <property type="match status" value="1"/>
</dbReference>
<dbReference type="EMBL" id="UOGL01000552">
    <property type="protein sequence ID" value="VAX41480.1"/>
    <property type="molecule type" value="Genomic_DNA"/>
</dbReference>
<dbReference type="Pfam" id="PF14714">
    <property type="entry name" value="KH_dom-like"/>
    <property type="match status" value="1"/>
</dbReference>
<dbReference type="CDD" id="cd01894">
    <property type="entry name" value="EngA1"/>
    <property type="match status" value="1"/>
</dbReference>
<dbReference type="HAMAP" id="MF_00195">
    <property type="entry name" value="GTPase_Der"/>
    <property type="match status" value="1"/>
</dbReference>
<evidence type="ECO:0000256" key="6">
    <source>
        <dbReference type="ARBA" id="ARBA00023134"/>
    </source>
</evidence>
<evidence type="ECO:0000256" key="4">
    <source>
        <dbReference type="ARBA" id="ARBA00022737"/>
    </source>
</evidence>
<evidence type="ECO:0000256" key="5">
    <source>
        <dbReference type="ARBA" id="ARBA00022741"/>
    </source>
</evidence>
<dbReference type="Gene3D" id="3.30.300.20">
    <property type="match status" value="1"/>
</dbReference>
<reference evidence="9" key="1">
    <citation type="submission" date="2018-06" db="EMBL/GenBank/DDBJ databases">
        <authorList>
            <person name="Zhirakovskaya E."/>
        </authorList>
    </citation>
    <scope>NUCLEOTIDE SEQUENCE</scope>
</reference>
<accession>A0A3B1E062</accession>
<dbReference type="SUPFAM" id="SSF52540">
    <property type="entry name" value="P-loop containing nucleoside triphosphate hydrolases"/>
    <property type="match status" value="2"/>
</dbReference>
<dbReference type="Gene3D" id="3.40.50.300">
    <property type="entry name" value="P-loop containing nucleotide triphosphate hydrolases"/>
    <property type="match status" value="2"/>
</dbReference>
<dbReference type="GO" id="GO:0005525">
    <property type="term" value="F:GTP binding"/>
    <property type="evidence" value="ECO:0007669"/>
    <property type="project" value="UniProtKB-KW"/>
</dbReference>
<dbReference type="PANTHER" id="PTHR43834">
    <property type="entry name" value="GTPASE DER"/>
    <property type="match status" value="1"/>
</dbReference>
<dbReference type="GO" id="GO:0042254">
    <property type="term" value="P:ribosome biogenesis"/>
    <property type="evidence" value="ECO:0007669"/>
    <property type="project" value="UniProtKB-KW"/>
</dbReference>
<dbReference type="FunFam" id="3.40.50.300:FF:000040">
    <property type="entry name" value="GTPase Der"/>
    <property type="match status" value="1"/>
</dbReference>
<dbReference type="GO" id="GO:0043022">
    <property type="term" value="F:ribosome binding"/>
    <property type="evidence" value="ECO:0007669"/>
    <property type="project" value="TreeGrafter"/>
</dbReference>
<dbReference type="InterPro" id="IPR032859">
    <property type="entry name" value="KH_dom-like"/>
</dbReference>
<dbReference type="PANTHER" id="PTHR43834:SF6">
    <property type="entry name" value="GTPASE DER"/>
    <property type="match status" value="1"/>
</dbReference>
<dbReference type="InterPro" id="IPR005225">
    <property type="entry name" value="Small_GTP-bd"/>
</dbReference>
<keyword evidence="5" id="KW-0547">Nucleotide-binding</keyword>
<dbReference type="InterPro" id="IPR027417">
    <property type="entry name" value="P-loop_NTPase"/>
</dbReference>
<keyword evidence="3" id="KW-0690">Ribosome biogenesis</keyword>
<dbReference type="InterPro" id="IPR031166">
    <property type="entry name" value="G_ENGA"/>
</dbReference>
<dbReference type="Pfam" id="PF01926">
    <property type="entry name" value="MMR_HSR1"/>
    <property type="match status" value="2"/>
</dbReference>
<dbReference type="InterPro" id="IPR006073">
    <property type="entry name" value="GTP-bd"/>
</dbReference>
<gene>
    <name evidence="9" type="ORF">MNBD_PLANCTO02-3168</name>
</gene>
<proteinExistence type="inferred from homology"/>
<evidence type="ECO:0000256" key="1">
    <source>
        <dbReference type="ARBA" id="ARBA00008279"/>
    </source>
</evidence>
<organism evidence="9">
    <name type="scientific">hydrothermal vent metagenome</name>
    <dbReference type="NCBI Taxonomy" id="652676"/>
    <lineage>
        <taxon>unclassified sequences</taxon>
        <taxon>metagenomes</taxon>
        <taxon>ecological metagenomes</taxon>
    </lineage>
</organism>
<dbReference type="InterPro" id="IPR015946">
    <property type="entry name" value="KH_dom-like_a/b"/>
</dbReference>
<dbReference type="CDD" id="cd01895">
    <property type="entry name" value="EngA2"/>
    <property type="match status" value="1"/>
</dbReference>
<evidence type="ECO:0000256" key="2">
    <source>
        <dbReference type="ARBA" id="ARBA00020953"/>
    </source>
</evidence>
<keyword evidence="4" id="KW-0677">Repeat</keyword>
<dbReference type="NCBIfam" id="TIGR00231">
    <property type="entry name" value="small_GTP"/>
    <property type="match status" value="2"/>
</dbReference>
<evidence type="ECO:0000259" key="8">
    <source>
        <dbReference type="PROSITE" id="PS51712"/>
    </source>
</evidence>
<keyword evidence="6" id="KW-0342">GTP-binding</keyword>
<dbReference type="PRINTS" id="PR00326">
    <property type="entry name" value="GTP1OBG"/>
</dbReference>
<dbReference type="InterPro" id="IPR016484">
    <property type="entry name" value="GTPase_Der"/>
</dbReference>
<comment type="similarity">
    <text evidence="1">Belongs to the TRAFAC class TrmE-Era-EngA-EngB-Septin-like GTPase superfamily. EngA (Der) GTPase family.</text>
</comment>
<evidence type="ECO:0000313" key="9">
    <source>
        <dbReference type="EMBL" id="VAX41480.1"/>
    </source>
</evidence>
<name>A0A3B1E062_9ZZZZ</name>
<feature type="domain" description="EngA-type G" evidence="8">
    <location>
        <begin position="184"/>
        <end position="359"/>
    </location>
</feature>
<protein>
    <recommendedName>
        <fullName evidence="2">GTPase Der</fullName>
    </recommendedName>
    <alternativeName>
        <fullName evidence="7">GTP-binding protein EngA</fullName>
    </alternativeName>
</protein>